<feature type="transmembrane region" description="Helical" evidence="4">
    <location>
        <begin position="7"/>
        <end position="24"/>
    </location>
</feature>
<comment type="caution">
    <text evidence="4">Lacks conserved residue(s) required for the propagation of feature annotation.</text>
</comment>
<dbReference type="RefSeq" id="WP_338521900.1">
    <property type="nucleotide sequence ID" value="NZ_CP135136.1"/>
</dbReference>
<accession>A0ABZ2GZF5</accession>
<name>A0ABZ2GZF5_9GAMM</name>
<evidence type="ECO:0000256" key="3">
    <source>
        <dbReference type="ARBA" id="ARBA00025811"/>
    </source>
</evidence>
<gene>
    <name evidence="5" type="ORF">RQL38_01045</name>
</gene>
<feature type="transmembrane region" description="Helical" evidence="4">
    <location>
        <begin position="161"/>
        <end position="182"/>
    </location>
</feature>
<dbReference type="Proteomes" id="UP001360424">
    <property type="component" value="Chromosome"/>
</dbReference>
<organism evidence="5 6">
    <name type="scientific">Candidatus Legionella polyplacis</name>
    <dbReference type="NCBI Taxonomy" id="2005262"/>
    <lineage>
        <taxon>Bacteria</taxon>
        <taxon>Pseudomonadati</taxon>
        <taxon>Pseudomonadota</taxon>
        <taxon>Gammaproteobacteria</taxon>
        <taxon>Legionellales</taxon>
        <taxon>Legionellaceae</taxon>
        <taxon>Legionella</taxon>
    </lineage>
</organism>
<keyword evidence="4" id="KW-0520">NAD</keyword>
<dbReference type="PANTHER" id="PTHR33269">
    <property type="entry name" value="NADH-UBIQUINONE OXIDOREDUCTASE CHAIN 6"/>
    <property type="match status" value="1"/>
</dbReference>
<comment type="subcellular location">
    <subcellularLocation>
        <location evidence="4">Cell membrane</location>
        <topology evidence="4">Multi-pass membrane protein</topology>
    </subcellularLocation>
</comment>
<dbReference type="Pfam" id="PF00499">
    <property type="entry name" value="Oxidored_q3"/>
    <property type="match status" value="1"/>
</dbReference>
<comment type="subunit">
    <text evidence="3">Composed of 13 different subunits. Subunits NuoA, H, J, K, L, M, N constitute the membrane sector of the complex.</text>
</comment>
<protein>
    <recommendedName>
        <fullName evidence="2 4">NADH-quinone oxidoreductase subunit J</fullName>
        <ecNumber evidence="4">7.1.1.-</ecNumber>
    </recommendedName>
</protein>
<keyword evidence="4" id="KW-0812">Transmembrane</keyword>
<feature type="transmembrane region" description="Helical" evidence="4">
    <location>
        <begin position="89"/>
        <end position="112"/>
    </location>
</feature>
<keyword evidence="4" id="KW-1133">Transmembrane helix</keyword>
<keyword evidence="4" id="KW-1003">Cell membrane</keyword>
<sequence>MLIKDFLFCVYSILLIVLTFMVIFQSNPIYCVLFLALNFLFISLLWLVNNSEFLFFIFILVYVGAIITLFLFVTMMIGSYSNVGSDGSFSILNFVLFFVTSFCLIILFILVFPKCLLLNRGSQNFNKIDLSFLSLFTYKVMSLDKSVDHTMKIGKMLYFDYIIPFELIALILLVSIISVIVLSKIRNR</sequence>
<evidence type="ECO:0000256" key="1">
    <source>
        <dbReference type="ARBA" id="ARBA00005698"/>
    </source>
</evidence>
<feature type="transmembrane region" description="Helical" evidence="4">
    <location>
        <begin position="30"/>
        <end position="48"/>
    </location>
</feature>
<reference evidence="5" key="1">
    <citation type="submission" date="2023-09" db="EMBL/GenBank/DDBJ databases">
        <title>Genomes of two closely related lineages of the louse Polyplax serrata with different host specificities.</title>
        <authorList>
            <person name="Martinu J."/>
            <person name="Tarabai H."/>
            <person name="Stefka J."/>
            <person name="Hypsa V."/>
        </authorList>
    </citation>
    <scope>NUCLEOTIDE SEQUENCE [LARGE SCALE GENOMIC DNA]</scope>
    <source>
        <strain evidence="5">HR10_N</strain>
    </source>
</reference>
<evidence type="ECO:0000256" key="4">
    <source>
        <dbReference type="RuleBase" id="RU004429"/>
    </source>
</evidence>
<comment type="function">
    <text evidence="4">NDH-1 shuttles electrons from NADH, via FMN and iron-sulfur (Fe-S) centers, to quinones in the respiratory chain. Couples the redox reaction to proton translocation (for every two electrons transferred, four hydrogen ions are translocated across the cytoplasmic membrane), and thus conserves the redox energy in a proton gradient.</text>
</comment>
<comment type="catalytic activity">
    <reaction evidence="4">
        <text>a quinone + NADH + 5 H(+)(in) = a quinol + NAD(+) + 4 H(+)(out)</text>
        <dbReference type="Rhea" id="RHEA:57888"/>
        <dbReference type="ChEBI" id="CHEBI:15378"/>
        <dbReference type="ChEBI" id="CHEBI:24646"/>
        <dbReference type="ChEBI" id="CHEBI:57540"/>
        <dbReference type="ChEBI" id="CHEBI:57945"/>
        <dbReference type="ChEBI" id="CHEBI:132124"/>
    </reaction>
</comment>
<feature type="transmembrane region" description="Helical" evidence="4">
    <location>
        <begin position="55"/>
        <end position="77"/>
    </location>
</feature>
<keyword evidence="4" id="KW-0874">Quinone</keyword>
<dbReference type="EC" id="7.1.1.-" evidence="4"/>
<dbReference type="Gene3D" id="1.20.120.1200">
    <property type="entry name" value="NADH-ubiquinone/plastoquinone oxidoreductase chain 6, subunit NuoJ"/>
    <property type="match status" value="1"/>
</dbReference>
<keyword evidence="4" id="KW-0472">Membrane</keyword>
<keyword evidence="6" id="KW-1185">Reference proteome</keyword>
<dbReference type="PANTHER" id="PTHR33269:SF17">
    <property type="entry name" value="NADH-UBIQUINONE OXIDOREDUCTASE CHAIN 6"/>
    <property type="match status" value="1"/>
</dbReference>
<dbReference type="EMBL" id="CP135136">
    <property type="protein sequence ID" value="WWR12201.1"/>
    <property type="molecule type" value="Genomic_DNA"/>
</dbReference>
<feature type="transmembrane region" description="Helical" evidence="4">
    <location>
        <begin position="124"/>
        <end position="141"/>
    </location>
</feature>
<comment type="similarity">
    <text evidence="1 4">Belongs to the complex I subunit 6 family.</text>
</comment>
<dbReference type="GO" id="GO:0050136">
    <property type="term" value="F:NADH dehydrogenase (quinone) (non-electrogenic) activity"/>
    <property type="evidence" value="ECO:0007669"/>
    <property type="project" value="UniProtKB-EC"/>
</dbReference>
<evidence type="ECO:0000256" key="2">
    <source>
        <dbReference type="ARBA" id="ARBA00019907"/>
    </source>
</evidence>
<keyword evidence="5" id="KW-0560">Oxidoreductase</keyword>
<dbReference type="InterPro" id="IPR042106">
    <property type="entry name" value="Nuo/plastoQ_OxRdtase_6_NuoJ"/>
</dbReference>
<dbReference type="InterPro" id="IPR001457">
    <property type="entry name" value="NADH_UbQ/plastoQ_OxRdtase_su6"/>
</dbReference>
<proteinExistence type="inferred from homology"/>
<evidence type="ECO:0000313" key="6">
    <source>
        <dbReference type="Proteomes" id="UP001360424"/>
    </source>
</evidence>
<evidence type="ECO:0000313" key="5">
    <source>
        <dbReference type="EMBL" id="WWR12201.1"/>
    </source>
</evidence>